<gene>
    <name evidence="1" type="ORF">FZC79_19395</name>
</gene>
<name>A0A5D4K912_9BACI</name>
<dbReference type="AlphaFoldDB" id="A0A5D4K912"/>
<organism evidence="1 2">
    <name type="scientific">Rossellomorea vietnamensis</name>
    <dbReference type="NCBI Taxonomy" id="218284"/>
    <lineage>
        <taxon>Bacteria</taxon>
        <taxon>Bacillati</taxon>
        <taxon>Bacillota</taxon>
        <taxon>Bacilli</taxon>
        <taxon>Bacillales</taxon>
        <taxon>Bacillaceae</taxon>
        <taxon>Rossellomorea</taxon>
    </lineage>
</organism>
<sequence>MEKQCPGVLHGVFEGHQKGENGAHVSFVKAMRATEVEKQCPGVLHRVFEGHQKSKNGAHVFFVEAMRAT</sequence>
<dbReference type="Proteomes" id="UP000323317">
    <property type="component" value="Unassembled WGS sequence"/>
</dbReference>
<evidence type="ECO:0000313" key="2">
    <source>
        <dbReference type="Proteomes" id="UP000323317"/>
    </source>
</evidence>
<dbReference type="EMBL" id="VTEH01000020">
    <property type="protein sequence ID" value="TYR73235.1"/>
    <property type="molecule type" value="Genomic_DNA"/>
</dbReference>
<evidence type="ECO:0000313" key="1">
    <source>
        <dbReference type="EMBL" id="TYR73235.1"/>
    </source>
</evidence>
<accession>A0A5D4K912</accession>
<reference evidence="1 2" key="1">
    <citation type="submission" date="2019-08" db="EMBL/GenBank/DDBJ databases">
        <title>Bacillus genomes from the desert of Cuatro Cienegas, Coahuila.</title>
        <authorList>
            <person name="Olmedo-Alvarez G."/>
        </authorList>
    </citation>
    <scope>NUCLEOTIDE SEQUENCE [LARGE SCALE GENOMIC DNA]</scope>
    <source>
        <strain evidence="1 2">CH40_1T</strain>
    </source>
</reference>
<dbReference type="RefSeq" id="WP_148948399.1">
    <property type="nucleotide sequence ID" value="NZ_JBNIKK010000002.1"/>
</dbReference>
<protein>
    <submittedName>
        <fullName evidence="1">Uncharacterized protein</fullName>
    </submittedName>
</protein>
<comment type="caution">
    <text evidence="1">The sequence shown here is derived from an EMBL/GenBank/DDBJ whole genome shotgun (WGS) entry which is preliminary data.</text>
</comment>
<proteinExistence type="predicted"/>